<evidence type="ECO:0000256" key="8">
    <source>
        <dbReference type="ARBA" id="ARBA00032341"/>
    </source>
</evidence>
<dbReference type="InterPro" id="IPR005771">
    <property type="entry name" value="GalU_uridylyltTrfase_bac/arc"/>
</dbReference>
<evidence type="ECO:0000256" key="4">
    <source>
        <dbReference type="ARBA" id="ARBA00022679"/>
    </source>
</evidence>
<evidence type="ECO:0000256" key="9">
    <source>
        <dbReference type="ARBA" id="ARBA00048128"/>
    </source>
</evidence>
<dbReference type="PANTHER" id="PTHR43197">
    <property type="entry name" value="UTP--GLUCOSE-1-PHOSPHATE URIDYLYLTRANSFERASE"/>
    <property type="match status" value="1"/>
</dbReference>
<gene>
    <name evidence="11" type="ORF">D1639_09165</name>
</gene>
<sequence length="277" mass="29552">MKALIPAAGLGTRFLPITKSIPKEMLLVVDKPAIQYVVEEGLASGADEVVIVNSRQKQAIEDYFSPAPELAAELRERGKDAYAALVEQVASYPVSYVYQEEALGLGHAVRCAAEACGDEPFYVLLGDVLVPGNAMLPAMKRVSDEHGGASVIAVMPVPSDQVSRFGVIAGARVQEGSGGDVWKVDGLVEKPAAEAAPSNLAVFGRYLLSPRVMELLAEVRPGVGGEIQLTDALDAVLAEEEMYALVVSPDDGYDTGTVESWLDTNNRLYAQRFGEGR</sequence>
<comment type="caution">
    <text evidence="11">The sequence shown here is derived from an EMBL/GenBank/DDBJ whole genome shotgun (WGS) entry which is preliminary data.</text>
</comment>
<name>A0A7C9NDB9_9BACT</name>
<evidence type="ECO:0000313" key="11">
    <source>
        <dbReference type="EMBL" id="NBI35188.1"/>
    </source>
</evidence>
<evidence type="ECO:0000256" key="5">
    <source>
        <dbReference type="ARBA" id="ARBA00022695"/>
    </source>
</evidence>
<dbReference type="AlphaFoldDB" id="A0A7C9NDB9"/>
<accession>A0A7C9NDB9</accession>
<comment type="similarity">
    <text evidence="1">Belongs to the UDPGP type 2 family.</text>
</comment>
<dbReference type="PANTHER" id="PTHR43197:SF1">
    <property type="entry name" value="UTP--GLUCOSE-1-PHOSPHATE URIDYLYLTRANSFERASE"/>
    <property type="match status" value="1"/>
</dbReference>
<evidence type="ECO:0000256" key="7">
    <source>
        <dbReference type="ARBA" id="ARBA00031959"/>
    </source>
</evidence>
<dbReference type="Gene3D" id="3.90.550.10">
    <property type="entry name" value="Spore Coat Polysaccharide Biosynthesis Protein SpsA, Chain A"/>
    <property type="match status" value="1"/>
</dbReference>
<feature type="domain" description="Nucleotidyl transferase" evidence="10">
    <location>
        <begin position="2"/>
        <end position="268"/>
    </location>
</feature>
<dbReference type="InterPro" id="IPR005835">
    <property type="entry name" value="NTP_transferase_dom"/>
</dbReference>
<dbReference type="GO" id="GO:0006011">
    <property type="term" value="P:UDP-alpha-D-glucose metabolic process"/>
    <property type="evidence" value="ECO:0007669"/>
    <property type="project" value="InterPro"/>
</dbReference>
<organism evidence="11">
    <name type="scientific">Muribaculaceae bacterium Z82</name>
    <dbReference type="NCBI Taxonomy" id="2304548"/>
    <lineage>
        <taxon>Bacteria</taxon>
        <taxon>Pseudomonadati</taxon>
        <taxon>Bacteroidota</taxon>
        <taxon>Bacteroidia</taxon>
        <taxon>Bacteroidales</taxon>
        <taxon>Muribaculaceae</taxon>
    </lineage>
</organism>
<dbReference type="CDD" id="cd02541">
    <property type="entry name" value="UGPase_prokaryotic"/>
    <property type="match status" value="1"/>
</dbReference>
<evidence type="ECO:0000256" key="6">
    <source>
        <dbReference type="ARBA" id="ARBA00031455"/>
    </source>
</evidence>
<evidence type="ECO:0000256" key="1">
    <source>
        <dbReference type="ARBA" id="ARBA00006890"/>
    </source>
</evidence>
<evidence type="ECO:0000259" key="10">
    <source>
        <dbReference type="Pfam" id="PF00483"/>
    </source>
</evidence>
<proteinExistence type="inferred from homology"/>
<dbReference type="InterPro" id="IPR029044">
    <property type="entry name" value="Nucleotide-diphossugar_trans"/>
</dbReference>
<protein>
    <recommendedName>
        <fullName evidence="3">UTP--glucose-1-phosphate uridylyltransferase</fullName>
        <ecNumber evidence="2">2.7.7.9</ecNumber>
    </recommendedName>
    <alternativeName>
        <fullName evidence="6">Alpha-D-glucosyl-1-phosphate uridylyltransferase</fullName>
    </alternativeName>
    <alternativeName>
        <fullName evidence="7">UDP-glucose pyrophosphorylase</fullName>
    </alternativeName>
    <alternativeName>
        <fullName evidence="8">Uridine diphosphoglucose pyrophosphorylase</fullName>
    </alternativeName>
</protein>
<reference evidence="11" key="1">
    <citation type="submission" date="2018-08" db="EMBL/GenBank/DDBJ databases">
        <title>Murine metabolic-syndrome-specific gut microbial biobank.</title>
        <authorList>
            <person name="Liu C."/>
        </authorList>
    </citation>
    <scope>NUCLEOTIDE SEQUENCE [LARGE SCALE GENOMIC DNA]</scope>
    <source>
        <strain evidence="11">Z82</strain>
    </source>
</reference>
<comment type="catalytic activity">
    <reaction evidence="9">
        <text>alpha-D-glucose 1-phosphate + UTP + H(+) = UDP-alpha-D-glucose + diphosphate</text>
        <dbReference type="Rhea" id="RHEA:19889"/>
        <dbReference type="ChEBI" id="CHEBI:15378"/>
        <dbReference type="ChEBI" id="CHEBI:33019"/>
        <dbReference type="ChEBI" id="CHEBI:46398"/>
        <dbReference type="ChEBI" id="CHEBI:58601"/>
        <dbReference type="ChEBI" id="CHEBI:58885"/>
        <dbReference type="EC" id="2.7.7.9"/>
    </reaction>
</comment>
<evidence type="ECO:0000256" key="2">
    <source>
        <dbReference type="ARBA" id="ARBA00012415"/>
    </source>
</evidence>
<dbReference type="EC" id="2.7.7.9" evidence="2"/>
<keyword evidence="5 11" id="KW-0548">Nucleotidyltransferase</keyword>
<dbReference type="EMBL" id="QWKH01000084">
    <property type="protein sequence ID" value="NBI35188.1"/>
    <property type="molecule type" value="Genomic_DNA"/>
</dbReference>
<keyword evidence="4 11" id="KW-0808">Transferase</keyword>
<dbReference type="GO" id="GO:0003983">
    <property type="term" value="F:UTP:glucose-1-phosphate uridylyltransferase activity"/>
    <property type="evidence" value="ECO:0007669"/>
    <property type="project" value="UniProtKB-EC"/>
</dbReference>
<dbReference type="SUPFAM" id="SSF53448">
    <property type="entry name" value="Nucleotide-diphospho-sugar transferases"/>
    <property type="match status" value="1"/>
</dbReference>
<dbReference type="Pfam" id="PF00483">
    <property type="entry name" value="NTP_transferase"/>
    <property type="match status" value="1"/>
</dbReference>
<evidence type="ECO:0000256" key="3">
    <source>
        <dbReference type="ARBA" id="ARBA00019048"/>
    </source>
</evidence>